<accession>A0ABW0M7D4</accession>
<sequence>MLQPKVTGLSGNEIYCMHLKGFTPAGIVVGNSVQSMGVLGSLGSAFRGALGGEVPAITDMIHAGREAAFERMTKEAEREGVHGVVGVTSELRALAGNSEFLFVGSGVLGHSTSRMFTSAGDAQELYCHMDAGYQPIHFAFGNIAYSVGVVGGITGTLKTMVRGEIKEFSDIFNATRHHALERLVNQAKKVGANAVIGVKTNVKKLNGIHEMYMTGTAAMHPSLPAACYDSPVSSDLTGEELWSMTSLGYAPVKLLISTSVYSLGAIGGLKAMFKGFIKGEISDLTTLIYDARENVFDRLKSDAAEVGAEEVVGTKTYIVELGSGLIEVIAIGTAVRKLPGFSVVTPSLPCQAIIRDKDTWISGDSGFDLQSTRAGGSDSQATRRAGG</sequence>
<dbReference type="Pfam" id="PF01906">
    <property type="entry name" value="YbjQ_1"/>
    <property type="match status" value="3"/>
</dbReference>
<dbReference type="PANTHER" id="PTHR34068">
    <property type="entry name" value="UPF0145 PROTEIN YBJQ"/>
    <property type="match status" value="1"/>
</dbReference>
<dbReference type="InterPro" id="IPR035439">
    <property type="entry name" value="UPF0145_dom_sf"/>
</dbReference>
<reference evidence="3" key="1">
    <citation type="journal article" date="2019" name="Int. J. Syst. Evol. Microbiol.">
        <title>The Global Catalogue of Microorganisms (GCM) 10K type strain sequencing project: providing services to taxonomists for standard genome sequencing and annotation.</title>
        <authorList>
            <consortium name="The Broad Institute Genomics Platform"/>
            <consortium name="The Broad Institute Genome Sequencing Center for Infectious Disease"/>
            <person name="Wu L."/>
            <person name="Ma J."/>
        </authorList>
    </citation>
    <scope>NUCLEOTIDE SEQUENCE [LARGE SCALE GENOMIC DNA]</scope>
    <source>
        <strain evidence="3">JCM 17066</strain>
    </source>
</reference>
<dbReference type="SUPFAM" id="SSF117782">
    <property type="entry name" value="YbjQ-like"/>
    <property type="match status" value="3"/>
</dbReference>
<proteinExistence type="inferred from homology"/>
<dbReference type="Gene3D" id="3.30.110.70">
    <property type="entry name" value="Hypothetical protein apc22750. Chain B"/>
    <property type="match status" value="3"/>
</dbReference>
<keyword evidence="3" id="KW-1185">Reference proteome</keyword>
<evidence type="ECO:0000313" key="3">
    <source>
        <dbReference type="Proteomes" id="UP001596045"/>
    </source>
</evidence>
<organism evidence="2 3">
    <name type="scientific">Paraherbaspirillum soli</name>
    <dbReference type="NCBI Taxonomy" id="631222"/>
    <lineage>
        <taxon>Bacteria</taxon>
        <taxon>Pseudomonadati</taxon>
        <taxon>Pseudomonadota</taxon>
        <taxon>Betaproteobacteria</taxon>
        <taxon>Burkholderiales</taxon>
        <taxon>Oxalobacteraceae</taxon>
        <taxon>Paraherbaspirillum</taxon>
    </lineage>
</organism>
<dbReference type="EMBL" id="JBHSMT010000013">
    <property type="protein sequence ID" value="MFC5473913.1"/>
    <property type="molecule type" value="Genomic_DNA"/>
</dbReference>
<evidence type="ECO:0000256" key="1">
    <source>
        <dbReference type="ARBA" id="ARBA00010751"/>
    </source>
</evidence>
<comment type="caution">
    <text evidence="2">The sequence shown here is derived from an EMBL/GenBank/DDBJ whole genome shotgun (WGS) entry which is preliminary data.</text>
</comment>
<dbReference type="InterPro" id="IPR002765">
    <property type="entry name" value="UPF0145_YbjQ-like"/>
</dbReference>
<comment type="similarity">
    <text evidence="1">Belongs to the UPF0145 family.</text>
</comment>
<dbReference type="PANTHER" id="PTHR34068:SF2">
    <property type="entry name" value="UPF0145 PROTEIN SCO3412"/>
    <property type="match status" value="1"/>
</dbReference>
<dbReference type="Proteomes" id="UP001596045">
    <property type="component" value="Unassembled WGS sequence"/>
</dbReference>
<dbReference type="RefSeq" id="WP_378996867.1">
    <property type="nucleotide sequence ID" value="NZ_JBHSMT010000013.1"/>
</dbReference>
<evidence type="ECO:0000313" key="2">
    <source>
        <dbReference type="EMBL" id="MFC5473913.1"/>
    </source>
</evidence>
<name>A0ABW0M7D4_9BURK</name>
<gene>
    <name evidence="2" type="ORF">ACFPM8_08060</name>
</gene>
<protein>
    <submittedName>
        <fullName evidence="2">Heavy metal-binding domain-containing protein</fullName>
    </submittedName>
</protein>